<proteinExistence type="predicted"/>
<keyword evidence="3" id="KW-1185">Reference proteome</keyword>
<evidence type="ECO:0000256" key="1">
    <source>
        <dbReference type="SAM" id="MobiDB-lite"/>
    </source>
</evidence>
<sequence>MGRGSSETPHQPYGGSDLNHDSECRKCANLRAGLKRAVRRGNASRVIDYRVLLRRHPQHDGVPVPATETST</sequence>
<protein>
    <submittedName>
        <fullName evidence="2">Uncharacterized protein</fullName>
    </submittedName>
</protein>
<organism evidence="2 3">
    <name type="scientific">Streptomyces tsukubensis (strain DSM 42081 / NBRC 108919 / NRRL 18488 / 9993)</name>
    <dbReference type="NCBI Taxonomy" id="1114943"/>
    <lineage>
        <taxon>Bacteria</taxon>
        <taxon>Bacillati</taxon>
        <taxon>Actinomycetota</taxon>
        <taxon>Actinomycetes</taxon>
        <taxon>Kitasatosporales</taxon>
        <taxon>Streptomycetaceae</taxon>
        <taxon>Streptomyces</taxon>
    </lineage>
</organism>
<gene>
    <name evidence="2" type="ORF">STSU_021110</name>
</gene>
<reference evidence="2 3" key="1">
    <citation type="journal article" date="2012" name="J. Bacteriol.">
        <title>Draft genome of Streptomyces tsukubaensis NRRL 18488, the producer of the clinically important immunosuppressant tacrolimus (FK506).</title>
        <authorList>
            <person name="Barreiro C."/>
            <person name="Prieto C."/>
            <person name="Sola-Landa A."/>
            <person name="Solera E."/>
            <person name="Martinez-Castro M."/>
            <person name="Perez-Redondo R."/>
            <person name="Garcia-Estrada C."/>
            <person name="Aparicio J.F."/>
            <person name="Fernandez-Martinez L.T."/>
            <person name="Santos-Aberturas J."/>
            <person name="Salehi-Najafabadi Z."/>
            <person name="Rodriguez-Garcia A."/>
            <person name="Tauch A."/>
            <person name="Martin J.F."/>
        </authorList>
    </citation>
    <scope>NUCLEOTIDE SEQUENCE [LARGE SCALE GENOMIC DNA]</scope>
    <source>
        <strain evidence="3">DSM 42081 / NBRC 108919 / NRRL 18488 / 9993</strain>
    </source>
</reference>
<dbReference type="Proteomes" id="UP000005940">
    <property type="component" value="Chromosome"/>
</dbReference>
<evidence type="ECO:0000313" key="3">
    <source>
        <dbReference type="Proteomes" id="UP000005940"/>
    </source>
</evidence>
<dbReference type="AlphaFoldDB" id="A0A7G3UIU7"/>
<name>A0A7G3UIU7_STRT9</name>
<evidence type="ECO:0000313" key="2">
    <source>
        <dbReference type="EMBL" id="QKM69295.1"/>
    </source>
</evidence>
<dbReference type="EMBL" id="CP029159">
    <property type="protein sequence ID" value="QKM69295.1"/>
    <property type="molecule type" value="Genomic_DNA"/>
</dbReference>
<feature type="region of interest" description="Disordered" evidence="1">
    <location>
        <begin position="1"/>
        <end position="22"/>
    </location>
</feature>
<accession>A0A7G3UIU7</accession>